<keyword evidence="11" id="KW-1185">Reference proteome</keyword>
<evidence type="ECO:0000256" key="7">
    <source>
        <dbReference type="SAM" id="SignalP"/>
    </source>
</evidence>
<evidence type="ECO:0000259" key="8">
    <source>
        <dbReference type="Pfam" id="PF01432"/>
    </source>
</evidence>
<comment type="caution">
    <text evidence="10">The sequence shown here is derived from an EMBL/GenBank/DDBJ whole genome shotgun (WGS) entry which is preliminary data.</text>
</comment>
<comment type="similarity">
    <text evidence="6">Belongs to the peptidase M3 family.</text>
</comment>
<keyword evidence="1 6" id="KW-0645">Protease</keyword>
<dbReference type="SUPFAM" id="SSF55486">
    <property type="entry name" value="Metalloproteases ('zincins'), catalytic domain"/>
    <property type="match status" value="1"/>
</dbReference>
<evidence type="ECO:0000256" key="3">
    <source>
        <dbReference type="ARBA" id="ARBA00022801"/>
    </source>
</evidence>
<dbReference type="EMBL" id="JBHPEI010000026">
    <property type="protein sequence ID" value="MFC1799734.1"/>
    <property type="molecule type" value="Genomic_DNA"/>
</dbReference>
<feature type="signal peptide" evidence="7">
    <location>
        <begin position="1"/>
        <end position="22"/>
    </location>
</feature>
<evidence type="ECO:0000256" key="2">
    <source>
        <dbReference type="ARBA" id="ARBA00022723"/>
    </source>
</evidence>
<comment type="cofactor">
    <cofactor evidence="6">
        <name>Zn(2+)</name>
        <dbReference type="ChEBI" id="CHEBI:29105"/>
    </cofactor>
    <text evidence="6">Binds 1 zinc ion.</text>
</comment>
<reference evidence="10 11" key="1">
    <citation type="submission" date="2024-09" db="EMBL/GenBank/DDBJ databases">
        <authorList>
            <person name="D'Angelo T."/>
        </authorList>
    </citation>
    <scope>NUCLEOTIDE SEQUENCE [LARGE SCALE GENOMIC DNA]</scope>
    <source>
        <strain evidence="10">SAG AM-311-F02</strain>
    </source>
</reference>
<dbReference type="Proteomes" id="UP001594288">
    <property type="component" value="Unassembled WGS sequence"/>
</dbReference>
<keyword evidence="2 6" id="KW-0479">Metal-binding</keyword>
<keyword evidence="7" id="KW-0732">Signal</keyword>
<dbReference type="InterPro" id="IPR013647">
    <property type="entry name" value="OligopepF_N_dom"/>
</dbReference>
<evidence type="ECO:0000313" key="10">
    <source>
        <dbReference type="EMBL" id="MFC1799734.1"/>
    </source>
</evidence>
<dbReference type="InterPro" id="IPR001567">
    <property type="entry name" value="Pept_M3A_M3B_dom"/>
</dbReference>
<evidence type="ECO:0000256" key="1">
    <source>
        <dbReference type="ARBA" id="ARBA00022670"/>
    </source>
</evidence>
<evidence type="ECO:0000256" key="4">
    <source>
        <dbReference type="ARBA" id="ARBA00022833"/>
    </source>
</evidence>
<feature type="chain" id="PRO_5047184541" evidence="7">
    <location>
        <begin position="23"/>
        <end position="636"/>
    </location>
</feature>
<gene>
    <name evidence="10" type="ORF">ACFL2Z_02345</name>
</gene>
<dbReference type="Pfam" id="PF08439">
    <property type="entry name" value="Peptidase_M3_N"/>
    <property type="match status" value="1"/>
</dbReference>
<accession>A0ABV6YNU9</accession>
<sequence>MKNVGLLTIAMLVLASFACAFAADFEPIPEAEKEMYTFDLERNFYPDEAAFEAELETLSADVAKLEALKGKVAESSGTLYEAYYLSEKVIPPWWKLWVYAYLRYATNTEDSGPLDKIEKASGDLESRIQFVKTETQDIDDATLKSYFREKPELEDFAYAMEEARRYIPYTLSLPEEELMSTLSPYLGSWSEKLYQKLIDRTEFPDLVVDGDTFDVNLNYSVLINSNDRQVRKDAWKGYFGSMADHRDLYSFALMKGMETRNKTSAVKGYRNFAEAKFFGLHLEYDDVAEYFDEIADHAYLRKEYEKVRRARIMADMGYDSVYIWDRTVQKADFDKPRFDIHAATGLIKDAMQVMGAEYQGELSYLLDPANRRLDIVGSDNRSSGMFATGYPGEPWQFFSMSYNGYLNEVSGLAHESGHAVHHKMQTNAGVRPIYADGPSYVTESVAMTSELLIGYGLYSREKDLAKRAYYLEQFLENAMGLLVNNMFAHLEFKMYEGVEDGSITGADDFDALAAEMTVPYSMYYGNHPEYKGLWSVIHHYYDVPMYNINYVVAQSLALVFFDKLLNEPGFVDKYESMLRSGFDEPAPEIILETTGVDMMDPDILASGFAFIKDRTDELSDLYAQLGIEVENPEYPE</sequence>
<evidence type="ECO:0000256" key="6">
    <source>
        <dbReference type="RuleBase" id="RU003435"/>
    </source>
</evidence>
<keyword evidence="5 6" id="KW-0482">Metalloprotease</keyword>
<dbReference type="InterPro" id="IPR042088">
    <property type="entry name" value="OligoPept_F_C"/>
</dbReference>
<dbReference type="Pfam" id="PF01432">
    <property type="entry name" value="Peptidase_M3"/>
    <property type="match status" value="1"/>
</dbReference>
<keyword evidence="4 6" id="KW-0862">Zinc</keyword>
<evidence type="ECO:0000259" key="9">
    <source>
        <dbReference type="Pfam" id="PF08439"/>
    </source>
</evidence>
<organism evidence="10 11">
    <name type="scientific">Eiseniibacteriota bacterium</name>
    <dbReference type="NCBI Taxonomy" id="2212470"/>
    <lineage>
        <taxon>Bacteria</taxon>
        <taxon>Candidatus Eiseniibacteriota</taxon>
    </lineage>
</organism>
<keyword evidence="3 6" id="KW-0378">Hydrolase</keyword>
<feature type="domain" description="Oligopeptidase F N-terminal" evidence="9">
    <location>
        <begin position="136"/>
        <end position="200"/>
    </location>
</feature>
<dbReference type="Gene3D" id="1.10.1370.20">
    <property type="entry name" value="Oligoendopeptidase f, C-terminal domain"/>
    <property type="match status" value="1"/>
</dbReference>
<evidence type="ECO:0000313" key="11">
    <source>
        <dbReference type="Proteomes" id="UP001594288"/>
    </source>
</evidence>
<name>A0ABV6YNU9_UNCEI</name>
<dbReference type="PROSITE" id="PS51257">
    <property type="entry name" value="PROKAR_LIPOPROTEIN"/>
    <property type="match status" value="1"/>
</dbReference>
<dbReference type="Gene3D" id="1.20.140.70">
    <property type="entry name" value="Oligopeptidase f, N-terminal domain"/>
    <property type="match status" value="1"/>
</dbReference>
<feature type="domain" description="Peptidase M3A/M3B catalytic" evidence="8">
    <location>
        <begin position="222"/>
        <end position="605"/>
    </location>
</feature>
<protein>
    <submittedName>
        <fullName evidence="10">M3 family oligoendopeptidase</fullName>
    </submittedName>
</protein>
<evidence type="ECO:0000256" key="5">
    <source>
        <dbReference type="ARBA" id="ARBA00023049"/>
    </source>
</evidence>
<proteinExistence type="inferred from homology"/>